<organism evidence="3">
    <name type="scientific">Solibacter usitatus (strain Ellin6076)</name>
    <dbReference type="NCBI Taxonomy" id="234267"/>
    <lineage>
        <taxon>Bacteria</taxon>
        <taxon>Pseudomonadati</taxon>
        <taxon>Acidobacteriota</taxon>
        <taxon>Terriglobia</taxon>
        <taxon>Bryobacterales</taxon>
        <taxon>Solibacteraceae</taxon>
        <taxon>Candidatus Solibacter</taxon>
    </lineage>
</organism>
<dbReference type="InterPro" id="IPR013022">
    <property type="entry name" value="Xyl_isomerase-like_TIM-brl"/>
</dbReference>
<protein>
    <submittedName>
        <fullName evidence="3">Xylose isomerase domain protein TIM barrel</fullName>
    </submittedName>
</protein>
<gene>
    <name evidence="3" type="ordered locus">Acid_7683</name>
</gene>
<keyword evidence="1 3" id="KW-0413">Isomerase</keyword>
<dbReference type="SUPFAM" id="SSF51658">
    <property type="entry name" value="Xylose isomerase-like"/>
    <property type="match status" value="1"/>
</dbReference>
<dbReference type="PANTHER" id="PTHR43489">
    <property type="entry name" value="ISOMERASE"/>
    <property type="match status" value="1"/>
</dbReference>
<dbReference type="OrthoDB" id="9786584at2"/>
<dbReference type="InParanoid" id="Q01P38"/>
<evidence type="ECO:0000259" key="2">
    <source>
        <dbReference type="Pfam" id="PF01261"/>
    </source>
</evidence>
<reference evidence="3" key="1">
    <citation type="submission" date="2006-10" db="EMBL/GenBank/DDBJ databases">
        <title>Complete sequence of Solibacter usitatus Ellin6076.</title>
        <authorList>
            <consortium name="US DOE Joint Genome Institute"/>
            <person name="Copeland A."/>
            <person name="Lucas S."/>
            <person name="Lapidus A."/>
            <person name="Barry K."/>
            <person name="Detter J.C."/>
            <person name="Glavina del Rio T."/>
            <person name="Hammon N."/>
            <person name="Israni S."/>
            <person name="Dalin E."/>
            <person name="Tice H."/>
            <person name="Pitluck S."/>
            <person name="Thompson L.S."/>
            <person name="Brettin T."/>
            <person name="Bruce D."/>
            <person name="Han C."/>
            <person name="Tapia R."/>
            <person name="Gilna P."/>
            <person name="Schmutz J."/>
            <person name="Larimer F."/>
            <person name="Land M."/>
            <person name="Hauser L."/>
            <person name="Kyrpides N."/>
            <person name="Mikhailova N."/>
            <person name="Janssen P.H."/>
            <person name="Kuske C.R."/>
            <person name="Richardson P."/>
        </authorList>
    </citation>
    <scope>NUCLEOTIDE SEQUENCE</scope>
    <source>
        <strain evidence="3">Ellin6076</strain>
    </source>
</reference>
<feature type="domain" description="Xylose isomerase-like TIM barrel" evidence="2">
    <location>
        <begin position="51"/>
        <end position="272"/>
    </location>
</feature>
<sequence>MLRNGRIKQSLAYWCLNATKWKWEIDRICETAVRLGCPSVELAPPELWPVVAAHGLKNSLVLNGMPDPVFLKGLNNPRYQEEVIGRTKKVIDQCPEFAIPNVICFTGYKWLDADDPACGEIALRQGAESTVKGMRELAVYAASRNVTMVLEQLNTRDTSHPMKGHPGYQGDDIDYCAEIVRQVDSPHAKLLFDVYHVAIMNGDVIRRINQYGKWIGHVHVAGVPGRAELDGAQEIHFPGVMRALIDVGYQGYVGQEFIPTREPDQGLAEAVALCDV</sequence>
<proteinExistence type="predicted"/>
<name>Q01P38_SOLUE</name>
<dbReference type="EMBL" id="CP000473">
    <property type="protein sequence ID" value="ABJ88582.1"/>
    <property type="molecule type" value="Genomic_DNA"/>
</dbReference>
<dbReference type="InterPro" id="IPR036237">
    <property type="entry name" value="Xyl_isomerase-like_sf"/>
</dbReference>
<evidence type="ECO:0000313" key="3">
    <source>
        <dbReference type="EMBL" id="ABJ88582.1"/>
    </source>
</evidence>
<dbReference type="InterPro" id="IPR050417">
    <property type="entry name" value="Sugar_Epim/Isomerase"/>
</dbReference>
<evidence type="ECO:0000256" key="1">
    <source>
        <dbReference type="ARBA" id="ARBA00023235"/>
    </source>
</evidence>
<dbReference type="Gene3D" id="3.20.20.150">
    <property type="entry name" value="Divalent-metal-dependent TIM barrel enzymes"/>
    <property type="match status" value="1"/>
</dbReference>
<dbReference type="GO" id="GO:0016853">
    <property type="term" value="F:isomerase activity"/>
    <property type="evidence" value="ECO:0007669"/>
    <property type="project" value="UniProtKB-KW"/>
</dbReference>
<dbReference type="eggNOG" id="COG3622">
    <property type="taxonomic scope" value="Bacteria"/>
</dbReference>
<dbReference type="AlphaFoldDB" id="Q01P38"/>
<dbReference type="HOGENOM" id="CLU_050006_3_0_0"/>
<dbReference type="PANTHER" id="PTHR43489:SF3">
    <property type="entry name" value="XYLOSE ISOMERASE DOMAIN PROTEIN TIM BARREL"/>
    <property type="match status" value="1"/>
</dbReference>
<dbReference type="KEGG" id="sus:Acid_7683"/>
<dbReference type="STRING" id="234267.Acid_7683"/>
<dbReference type="Pfam" id="PF01261">
    <property type="entry name" value="AP_endonuc_2"/>
    <property type="match status" value="1"/>
</dbReference>
<accession>Q01P38</accession>